<comment type="similarity">
    <text evidence="2 13">Belongs to the NhaB Na(+)/H(+) (TC 2.A.34) antiporter family.</text>
</comment>
<feature type="transmembrane region" description="Helical" evidence="13">
    <location>
        <begin position="232"/>
        <end position="253"/>
    </location>
</feature>
<keyword evidence="9 13" id="KW-0915">Sodium</keyword>
<evidence type="ECO:0000256" key="8">
    <source>
        <dbReference type="ARBA" id="ARBA00022989"/>
    </source>
</evidence>
<evidence type="ECO:0000256" key="3">
    <source>
        <dbReference type="ARBA" id="ARBA00022448"/>
    </source>
</evidence>
<keyword evidence="6" id="KW-0997">Cell inner membrane</keyword>
<name>A0A2P5T0Q2_9GAMM</name>
<feature type="transmembrane region" description="Helical" evidence="13">
    <location>
        <begin position="20"/>
        <end position="38"/>
    </location>
</feature>
<protein>
    <recommendedName>
        <fullName evidence="13">Na(+)/H(+) antiporter NhaB</fullName>
    </recommendedName>
    <alternativeName>
        <fullName evidence="13">Sodium/proton antiporter NhaB</fullName>
    </alternativeName>
</protein>
<feature type="transmembrane region" description="Helical" evidence="13">
    <location>
        <begin position="130"/>
        <end position="161"/>
    </location>
</feature>
<feature type="transmembrane region" description="Helical" evidence="13">
    <location>
        <begin position="470"/>
        <end position="491"/>
    </location>
</feature>
<keyword evidence="7 13" id="KW-0812">Transmembrane</keyword>
<proteinExistence type="inferred from homology"/>
<keyword evidence="10 13" id="KW-0406">Ion transport</keyword>
<dbReference type="InterPro" id="IPR004671">
    <property type="entry name" value="Na+/H+_antiporter_NhaB"/>
</dbReference>
<comment type="subcellular location">
    <subcellularLocation>
        <location evidence="1 13">Cell membrane</location>
        <topology evidence="1 13">Multi-pass membrane protein</topology>
    </subcellularLocation>
</comment>
<dbReference type="NCBIfam" id="NF007093">
    <property type="entry name" value="PRK09547.1"/>
    <property type="match status" value="1"/>
</dbReference>
<comment type="catalytic activity">
    <reaction evidence="13">
        <text>2 Na(+)(in) + 3 H(+)(out) = 2 Na(+)(out) + 3 H(+)(in)</text>
        <dbReference type="Rhea" id="RHEA:29247"/>
        <dbReference type="ChEBI" id="CHEBI:15378"/>
        <dbReference type="ChEBI" id="CHEBI:29101"/>
    </reaction>
</comment>
<keyword evidence="3 13" id="KW-0813">Transport</keyword>
<dbReference type="PANTHER" id="PTHR43302">
    <property type="entry name" value="TRANSPORTER ARSB-RELATED"/>
    <property type="match status" value="1"/>
</dbReference>
<feature type="transmembrane region" description="Helical" evidence="13">
    <location>
        <begin position="95"/>
        <end position="118"/>
    </location>
</feature>
<evidence type="ECO:0000256" key="10">
    <source>
        <dbReference type="ARBA" id="ARBA00023065"/>
    </source>
</evidence>
<organism evidence="14 15">
    <name type="scientific">Candidatus Pantoea edessiphila</name>
    <dbReference type="NCBI Taxonomy" id="2044610"/>
    <lineage>
        <taxon>Bacteria</taxon>
        <taxon>Pseudomonadati</taxon>
        <taxon>Pseudomonadota</taxon>
        <taxon>Gammaproteobacteria</taxon>
        <taxon>Enterobacterales</taxon>
        <taxon>Erwiniaceae</taxon>
        <taxon>Pantoea</taxon>
    </lineage>
</organism>
<dbReference type="GO" id="GO:0015385">
    <property type="term" value="F:sodium:proton antiporter activity"/>
    <property type="evidence" value="ECO:0007669"/>
    <property type="project" value="InterPro"/>
</dbReference>
<dbReference type="GO" id="GO:0005886">
    <property type="term" value="C:plasma membrane"/>
    <property type="evidence" value="ECO:0007669"/>
    <property type="project" value="UniProtKB-SubCell"/>
</dbReference>
<dbReference type="PANTHER" id="PTHR43302:SF1">
    <property type="entry name" value="NA(+)_H(+) ANTIPORTER NHAB"/>
    <property type="match status" value="1"/>
</dbReference>
<evidence type="ECO:0000256" key="12">
    <source>
        <dbReference type="ARBA" id="ARBA00023201"/>
    </source>
</evidence>
<evidence type="ECO:0000256" key="1">
    <source>
        <dbReference type="ARBA" id="ARBA00004651"/>
    </source>
</evidence>
<evidence type="ECO:0000313" key="15">
    <source>
        <dbReference type="Proteomes" id="UP000296153"/>
    </source>
</evidence>
<keyword evidence="12 13" id="KW-0739">Sodium transport</keyword>
<evidence type="ECO:0000256" key="9">
    <source>
        <dbReference type="ARBA" id="ARBA00023053"/>
    </source>
</evidence>
<keyword evidence="11 13" id="KW-0472">Membrane</keyword>
<evidence type="ECO:0000256" key="6">
    <source>
        <dbReference type="ARBA" id="ARBA00022519"/>
    </source>
</evidence>
<feature type="transmembrane region" description="Helical" evidence="13">
    <location>
        <begin position="344"/>
        <end position="361"/>
    </location>
</feature>
<dbReference type="Pfam" id="PF06450">
    <property type="entry name" value="NhaB"/>
    <property type="match status" value="1"/>
</dbReference>
<evidence type="ECO:0000256" key="7">
    <source>
        <dbReference type="ARBA" id="ARBA00022692"/>
    </source>
</evidence>
<comment type="function">
    <text evidence="13">Na(+)/H(+) antiporter that extrudes sodium in exchange for external protons.</text>
</comment>
<keyword evidence="4 13" id="KW-0050">Antiport</keyword>
<feature type="transmembrane region" description="Helical" evidence="13">
    <location>
        <begin position="381"/>
        <end position="407"/>
    </location>
</feature>
<keyword evidence="5 13" id="KW-1003">Cell membrane</keyword>
<evidence type="ECO:0000256" key="5">
    <source>
        <dbReference type="ARBA" id="ARBA00022475"/>
    </source>
</evidence>
<feature type="transmembrane region" description="Helical" evidence="13">
    <location>
        <begin position="191"/>
        <end position="211"/>
    </location>
</feature>
<gene>
    <name evidence="13" type="primary">nhaB</name>
    <name evidence="14" type="ORF">CRV12_00860</name>
</gene>
<dbReference type="OrthoDB" id="5288732at2"/>
<evidence type="ECO:0000256" key="11">
    <source>
        <dbReference type="ARBA" id="ARBA00023136"/>
    </source>
</evidence>
<evidence type="ECO:0000256" key="2">
    <source>
        <dbReference type="ARBA" id="ARBA00006036"/>
    </source>
</evidence>
<dbReference type="EMBL" id="PDKT01000001">
    <property type="protein sequence ID" value="PPI88174.1"/>
    <property type="molecule type" value="Genomic_DNA"/>
</dbReference>
<feature type="transmembrane region" description="Helical" evidence="13">
    <location>
        <begin position="315"/>
        <end position="332"/>
    </location>
</feature>
<dbReference type="AlphaFoldDB" id="A0A2P5T0Q2"/>
<evidence type="ECO:0000313" key="14">
    <source>
        <dbReference type="EMBL" id="PPI88174.1"/>
    </source>
</evidence>
<evidence type="ECO:0000256" key="13">
    <source>
        <dbReference type="HAMAP-Rule" id="MF_01599"/>
    </source>
</evidence>
<dbReference type="HAMAP" id="MF_01599">
    <property type="entry name" value="NhaB"/>
    <property type="match status" value="1"/>
</dbReference>
<accession>A0A2P5T0Q2</accession>
<keyword evidence="8 13" id="KW-1133">Transmembrane helix</keyword>
<sequence length="509" mass="57343">MCISYINILKKNFLGTSPNWYKLLIVIFLIINPILYFFNSFTAGWFLIIEFVFTLSMASKCYPLLPGGLLSLEAIIIGMSNAEKVKIELYHNIEVLLLLIFMVSGIFFIKQLLLFCFTKLILNINSKIKLALIFCLTSSLLSAFIDAITVLAIVITVFISFHDTCKQVLYKDDDKNKLIDNREENLEQFCAFLRSLVMHAGIGTTLGGIITMVAQPQNLIIAHAVNWSFIEFFLRMLPISISVMISGMFMIFIVEKFKLFGYGAVLPNAVHELLNEIYKKSFKQNTDENNIKLIIQGIVVIWLLIALIFQFSEAGLIGLSVIIISASLLGIIDEQNISKAFTDILPFASLLVVFCSIIAVIEDQKLLIPIINFVLHFDFNIQLKLFYIFNGLFSSVADNVFIASVYINEIKNAFKNGNISNSQFELLAIVTNVGTNIPSIATPNGQAAFVFLLTSRLSPLINLSYKRMTWMALPFTIILSLVGYCCINSLLVKYTQYLLKIGWVSSHDF</sequence>
<evidence type="ECO:0000256" key="4">
    <source>
        <dbReference type="ARBA" id="ARBA00022449"/>
    </source>
</evidence>
<comment type="caution">
    <text evidence="14">The sequence shown here is derived from an EMBL/GenBank/DDBJ whole genome shotgun (WGS) entry which is preliminary data.</text>
</comment>
<feature type="transmembrane region" description="Helical" evidence="13">
    <location>
        <begin position="290"/>
        <end position="309"/>
    </location>
</feature>
<reference evidence="14 15" key="1">
    <citation type="journal article" date="2018" name="Genome Biol. Evol.">
        <title>Cladogenesis and Genomic Streamlining in Extracellular Endosymbionts of Tropical Stink Bugs.</title>
        <authorList>
            <person name="Otero-Bravo A."/>
            <person name="Goffredi S."/>
            <person name="Sabree Z.L."/>
        </authorList>
    </citation>
    <scope>NUCLEOTIDE SEQUENCE [LARGE SCALE GENOMIC DNA]</scope>
    <source>
        <strain evidence="14 15">SoEE</strain>
    </source>
</reference>
<dbReference type="Proteomes" id="UP000296153">
    <property type="component" value="Unassembled WGS sequence"/>
</dbReference>
<dbReference type="RefSeq" id="WP_136130783.1">
    <property type="nucleotide sequence ID" value="NZ_PDKT01000001.1"/>
</dbReference>